<evidence type="ECO:0000256" key="8">
    <source>
        <dbReference type="ARBA" id="ARBA00022645"/>
    </source>
</evidence>
<dbReference type="GO" id="GO:0004180">
    <property type="term" value="F:carboxypeptidase activity"/>
    <property type="evidence" value="ECO:0007669"/>
    <property type="project" value="UniProtKB-KW"/>
</dbReference>
<evidence type="ECO:0000256" key="3">
    <source>
        <dbReference type="ARBA" id="ARBA00004555"/>
    </source>
</evidence>
<dbReference type="GO" id="GO:0005783">
    <property type="term" value="C:endoplasmic reticulum"/>
    <property type="evidence" value="ECO:0007669"/>
    <property type="project" value="UniProtKB-SubCell"/>
</dbReference>
<dbReference type="PANTHER" id="PTHR12053">
    <property type="entry name" value="PROTEASE FAMILY M28 PLASMA GLUTAMATE CARBOXYPEPTIDASE-RELATED"/>
    <property type="match status" value="1"/>
</dbReference>
<dbReference type="PANTHER" id="PTHR12053:SF3">
    <property type="entry name" value="CARBOXYPEPTIDASE Q"/>
    <property type="match status" value="1"/>
</dbReference>
<evidence type="ECO:0000256" key="20">
    <source>
        <dbReference type="ARBA" id="ARBA00025833"/>
    </source>
</evidence>
<dbReference type="InterPro" id="IPR003137">
    <property type="entry name" value="PA_domain"/>
</dbReference>
<feature type="signal peptide" evidence="22">
    <location>
        <begin position="1"/>
        <end position="21"/>
    </location>
</feature>
<dbReference type="SUPFAM" id="SSF53187">
    <property type="entry name" value="Zn-dependent exopeptidases"/>
    <property type="match status" value="1"/>
</dbReference>
<name>A0A915L522_ROMCU</name>
<keyword evidence="19" id="KW-0458">Lysosome</keyword>
<keyword evidence="18" id="KW-0325">Glycoprotein</keyword>
<keyword evidence="15" id="KW-0333">Golgi apparatus</keyword>
<evidence type="ECO:0000256" key="2">
    <source>
        <dbReference type="ARBA" id="ARBA00004371"/>
    </source>
</evidence>
<dbReference type="SUPFAM" id="SSF52025">
    <property type="entry name" value="PA domain"/>
    <property type="match status" value="1"/>
</dbReference>
<keyword evidence="17" id="KW-0865">Zymogen</keyword>
<evidence type="ECO:0000256" key="6">
    <source>
        <dbReference type="ARBA" id="ARBA00014116"/>
    </source>
</evidence>
<dbReference type="InterPro" id="IPR039866">
    <property type="entry name" value="CPQ"/>
</dbReference>
<evidence type="ECO:0000256" key="10">
    <source>
        <dbReference type="ARBA" id="ARBA00022723"/>
    </source>
</evidence>
<evidence type="ECO:0000256" key="9">
    <source>
        <dbReference type="ARBA" id="ARBA00022670"/>
    </source>
</evidence>
<dbReference type="InterPro" id="IPR046450">
    <property type="entry name" value="PA_dom_sf"/>
</dbReference>
<dbReference type="GO" id="GO:0046872">
    <property type="term" value="F:metal ion binding"/>
    <property type="evidence" value="ECO:0007669"/>
    <property type="project" value="UniProtKB-KW"/>
</dbReference>
<dbReference type="GO" id="GO:0006508">
    <property type="term" value="P:proteolysis"/>
    <property type="evidence" value="ECO:0007669"/>
    <property type="project" value="UniProtKB-KW"/>
</dbReference>
<keyword evidence="7" id="KW-0964">Secreted</keyword>
<dbReference type="GO" id="GO:0070573">
    <property type="term" value="F:metallodipeptidase activity"/>
    <property type="evidence" value="ECO:0007669"/>
    <property type="project" value="InterPro"/>
</dbReference>
<evidence type="ECO:0000256" key="13">
    <source>
        <dbReference type="ARBA" id="ARBA00022824"/>
    </source>
</evidence>
<evidence type="ECO:0000256" key="18">
    <source>
        <dbReference type="ARBA" id="ARBA00023180"/>
    </source>
</evidence>
<feature type="domain" description="PA" evidence="23">
    <location>
        <begin position="147"/>
        <end position="228"/>
    </location>
</feature>
<keyword evidence="14" id="KW-0862">Zinc</keyword>
<evidence type="ECO:0000256" key="17">
    <source>
        <dbReference type="ARBA" id="ARBA00023145"/>
    </source>
</evidence>
<dbReference type="InterPro" id="IPR007484">
    <property type="entry name" value="Peptidase_M28"/>
</dbReference>
<evidence type="ECO:0000256" key="19">
    <source>
        <dbReference type="ARBA" id="ARBA00023228"/>
    </source>
</evidence>
<feature type="domain" description="Peptidase M28" evidence="24">
    <location>
        <begin position="256"/>
        <end position="333"/>
    </location>
</feature>
<evidence type="ECO:0000256" key="14">
    <source>
        <dbReference type="ARBA" id="ARBA00022833"/>
    </source>
</evidence>
<dbReference type="GO" id="GO:0043171">
    <property type="term" value="P:peptide catabolic process"/>
    <property type="evidence" value="ECO:0007669"/>
    <property type="project" value="TreeGrafter"/>
</dbReference>
<evidence type="ECO:0000259" key="23">
    <source>
        <dbReference type="Pfam" id="PF02225"/>
    </source>
</evidence>
<comment type="similarity">
    <text evidence="5">Belongs to the peptidase M28 family.</text>
</comment>
<dbReference type="Pfam" id="PF02225">
    <property type="entry name" value="PA"/>
    <property type="match status" value="1"/>
</dbReference>
<evidence type="ECO:0000256" key="1">
    <source>
        <dbReference type="ARBA" id="ARBA00004240"/>
    </source>
</evidence>
<evidence type="ECO:0000256" key="12">
    <source>
        <dbReference type="ARBA" id="ARBA00022801"/>
    </source>
</evidence>
<evidence type="ECO:0000256" key="5">
    <source>
        <dbReference type="ARBA" id="ARBA00010918"/>
    </source>
</evidence>
<accession>A0A915L522</accession>
<evidence type="ECO:0000256" key="16">
    <source>
        <dbReference type="ARBA" id="ARBA00023049"/>
    </source>
</evidence>
<dbReference type="AlphaFoldDB" id="A0A915L522"/>
<keyword evidence="9" id="KW-0645">Protease</keyword>
<evidence type="ECO:0000256" key="11">
    <source>
        <dbReference type="ARBA" id="ARBA00022729"/>
    </source>
</evidence>
<comment type="subunit">
    <text evidence="20">Homodimer. The monomeric form is inactive while the homodimer is active.</text>
</comment>
<dbReference type="GO" id="GO:0005794">
    <property type="term" value="C:Golgi apparatus"/>
    <property type="evidence" value="ECO:0007669"/>
    <property type="project" value="UniProtKB-SubCell"/>
</dbReference>
<evidence type="ECO:0000313" key="25">
    <source>
        <dbReference type="Proteomes" id="UP000887565"/>
    </source>
</evidence>
<keyword evidence="8" id="KW-0121">Carboxypeptidase</keyword>
<dbReference type="GO" id="GO:0005764">
    <property type="term" value="C:lysosome"/>
    <property type="evidence" value="ECO:0007669"/>
    <property type="project" value="UniProtKB-SubCell"/>
</dbReference>
<sequence>MNVLFSCASLIMAQCLGQAVCSKIHDYQPIANQIIGYLANGSGRGQAMERLTTLTDTFGHRMVGEKSLDKAIDYLIEKMKSEGLNNVHKEIVHNLPLWVRGLDDKAILVSPRRQKLAILALGSTVKTPPSGLCARAIVVRDFIDLEKKRAHVKGRIVVYNQDWQGYGRSSAYRTKGASKAAAFGAVAVLVRSVTPHSIYTPHTGQQFYDPQVSKIPAASITVEDAQMLYRMQMKGQTIKICINISSDTIGKVDSFNTVAELTGSVYPNEIVMISGHLDSWDVGTGAMDDGGGVVTAWQALSAIKALGLKPKRTIRAVFWTAEEQGYLGEEIFFTLKY</sequence>
<keyword evidence="25" id="KW-1185">Reference proteome</keyword>
<protein>
    <recommendedName>
        <fullName evidence="6">Carboxypeptidase Q</fullName>
    </recommendedName>
    <alternativeName>
        <fullName evidence="21">Plasma glutamate carboxypeptidase</fullName>
    </alternativeName>
</protein>
<comment type="subcellular location">
    <subcellularLocation>
        <location evidence="1">Endoplasmic reticulum</location>
    </subcellularLocation>
    <subcellularLocation>
        <location evidence="3">Golgi apparatus</location>
    </subcellularLocation>
    <subcellularLocation>
        <location evidence="2">Lysosome</location>
    </subcellularLocation>
    <subcellularLocation>
        <location evidence="4">Secreted</location>
    </subcellularLocation>
</comment>
<keyword evidence="11 22" id="KW-0732">Signal</keyword>
<evidence type="ECO:0000259" key="24">
    <source>
        <dbReference type="Pfam" id="PF04389"/>
    </source>
</evidence>
<dbReference type="Gene3D" id="3.40.630.10">
    <property type="entry name" value="Zn peptidases"/>
    <property type="match status" value="2"/>
</dbReference>
<dbReference type="FunFam" id="3.50.30.30:FF:000009">
    <property type="entry name" value="Carboxypeptidase Q"/>
    <property type="match status" value="1"/>
</dbReference>
<keyword evidence="13" id="KW-0256">Endoplasmic reticulum</keyword>
<keyword evidence="12" id="KW-0378">Hydrolase</keyword>
<evidence type="ECO:0000256" key="15">
    <source>
        <dbReference type="ARBA" id="ARBA00023034"/>
    </source>
</evidence>
<dbReference type="Pfam" id="PF04389">
    <property type="entry name" value="Peptidase_M28"/>
    <property type="match status" value="1"/>
</dbReference>
<evidence type="ECO:0000313" key="26">
    <source>
        <dbReference type="WBParaSite" id="nRc.2.0.1.t44875-RA"/>
    </source>
</evidence>
<dbReference type="GO" id="GO:0005615">
    <property type="term" value="C:extracellular space"/>
    <property type="evidence" value="ECO:0007669"/>
    <property type="project" value="TreeGrafter"/>
</dbReference>
<evidence type="ECO:0000256" key="22">
    <source>
        <dbReference type="SAM" id="SignalP"/>
    </source>
</evidence>
<proteinExistence type="inferred from homology"/>
<evidence type="ECO:0000256" key="7">
    <source>
        <dbReference type="ARBA" id="ARBA00022525"/>
    </source>
</evidence>
<dbReference type="WBParaSite" id="nRc.2.0.1.t44875-RA">
    <property type="protein sequence ID" value="nRc.2.0.1.t44875-RA"/>
    <property type="gene ID" value="nRc.2.0.1.g44875"/>
</dbReference>
<reference evidence="26" key="1">
    <citation type="submission" date="2022-11" db="UniProtKB">
        <authorList>
            <consortium name="WormBaseParasite"/>
        </authorList>
    </citation>
    <scope>IDENTIFICATION</scope>
</reference>
<dbReference type="Proteomes" id="UP000887565">
    <property type="component" value="Unplaced"/>
</dbReference>
<evidence type="ECO:0000256" key="4">
    <source>
        <dbReference type="ARBA" id="ARBA00004613"/>
    </source>
</evidence>
<feature type="chain" id="PRO_5038077243" description="Carboxypeptidase Q" evidence="22">
    <location>
        <begin position="22"/>
        <end position="337"/>
    </location>
</feature>
<dbReference type="Gene3D" id="3.50.30.30">
    <property type="match status" value="1"/>
</dbReference>
<keyword evidence="16" id="KW-0482">Metalloprotease</keyword>
<evidence type="ECO:0000256" key="21">
    <source>
        <dbReference type="ARBA" id="ARBA00033328"/>
    </source>
</evidence>
<keyword evidence="10" id="KW-0479">Metal-binding</keyword>
<dbReference type="OMA" id="WVRGSEQ"/>
<organism evidence="25 26">
    <name type="scientific">Romanomermis culicivorax</name>
    <name type="common">Nematode worm</name>
    <dbReference type="NCBI Taxonomy" id="13658"/>
    <lineage>
        <taxon>Eukaryota</taxon>
        <taxon>Metazoa</taxon>
        <taxon>Ecdysozoa</taxon>
        <taxon>Nematoda</taxon>
        <taxon>Enoplea</taxon>
        <taxon>Dorylaimia</taxon>
        <taxon>Mermithida</taxon>
        <taxon>Mermithoidea</taxon>
        <taxon>Mermithidae</taxon>
        <taxon>Romanomermis</taxon>
    </lineage>
</organism>